<organism evidence="1 2">
    <name type="scientific">Burkholderia orbicola</name>
    <dbReference type="NCBI Taxonomy" id="2978683"/>
    <lineage>
        <taxon>Bacteria</taxon>
        <taxon>Pseudomonadati</taxon>
        <taxon>Pseudomonadota</taxon>
        <taxon>Betaproteobacteria</taxon>
        <taxon>Burkholderiales</taxon>
        <taxon>Burkholderiaceae</taxon>
        <taxon>Burkholderia</taxon>
        <taxon>Burkholderia cepacia complex</taxon>
    </lineage>
</organism>
<gene>
    <name evidence="1" type="ORF">QZM70_19030</name>
</gene>
<name>A0ABT8NTZ1_9BURK</name>
<evidence type="ECO:0000313" key="1">
    <source>
        <dbReference type="EMBL" id="MDN7525042.1"/>
    </source>
</evidence>
<dbReference type="InterPro" id="IPR053773">
    <property type="entry name" value="Vpar_1526-like"/>
</dbReference>
<evidence type="ECO:0000313" key="2">
    <source>
        <dbReference type="Proteomes" id="UP001172217"/>
    </source>
</evidence>
<accession>A0ABT8NTZ1</accession>
<dbReference type="RefSeq" id="WP_082409321.1">
    <property type="nucleotide sequence ID" value="NZ_JAUJQL010000010.1"/>
</dbReference>
<reference evidence="1" key="1">
    <citation type="submission" date="2023-07" db="EMBL/GenBank/DDBJ databases">
        <title>A collection of bacterial strains from the Burkholderia cepacia Research Laboratory and Repository.</title>
        <authorList>
            <person name="Lipuma J."/>
            <person name="Spilker T."/>
            <person name="Caverly L."/>
        </authorList>
    </citation>
    <scope>NUCLEOTIDE SEQUENCE</scope>
    <source>
        <strain evidence="1">AU45194</strain>
    </source>
</reference>
<dbReference type="NCBIfam" id="NF045477">
    <property type="entry name" value="LPO_1073_dom"/>
    <property type="match status" value="1"/>
</dbReference>
<dbReference type="EMBL" id="JAUJQL010000010">
    <property type="protein sequence ID" value="MDN7525042.1"/>
    <property type="molecule type" value="Genomic_DNA"/>
</dbReference>
<protein>
    <submittedName>
        <fullName evidence="1">Uncharacterized protein</fullName>
    </submittedName>
</protein>
<proteinExistence type="predicted"/>
<dbReference type="Proteomes" id="UP001172217">
    <property type="component" value="Unassembled WGS sequence"/>
</dbReference>
<comment type="caution">
    <text evidence="1">The sequence shown here is derived from an EMBL/GenBank/DDBJ whole genome shotgun (WGS) entry which is preliminary data.</text>
</comment>
<keyword evidence="2" id="KW-1185">Reference proteome</keyword>
<sequence length="284" mass="30720">MIGDKQDQTAATGAVAIQAGRDVNYHGLSVAEVRELCALFLRSNFPELREEAKRTAEQHVRDFASTLEQKLIHEAASIVLDKFREPDVQAAVNDAVQASARKGTAANPQVLSSLIAERVSTQSTDYKDTVLSEAVTVVPKLTAPQIALISFYHFVTSVTVNGLPSAAGLEAFARPIVNSTKTGFDLSISQKQHIQYAGACSINAVVSGDIYEAVRANTYAYFGYENVASFKEGLSKLAPSYLLLLDQFTKENLFTINLTSVGQAIAIANLSAILGKLDYSIWLK</sequence>